<dbReference type="SUPFAM" id="SSF51445">
    <property type="entry name" value="(Trans)glycosidases"/>
    <property type="match status" value="1"/>
</dbReference>
<dbReference type="PANTHER" id="PTHR30480">
    <property type="entry name" value="BETA-HEXOSAMINIDASE-RELATED"/>
    <property type="match status" value="1"/>
</dbReference>
<dbReference type="InterPro" id="IPR000182">
    <property type="entry name" value="GNAT_dom"/>
</dbReference>
<reference evidence="6 7" key="1">
    <citation type="submission" date="2016-05" db="EMBL/GenBank/DDBJ databases">
        <title>A degradative enzymes factory behind the ericoid mycorrhizal symbiosis.</title>
        <authorList>
            <consortium name="DOE Joint Genome Institute"/>
            <person name="Martino E."/>
            <person name="Morin E."/>
            <person name="Grelet G."/>
            <person name="Kuo A."/>
            <person name="Kohler A."/>
            <person name="Daghino S."/>
            <person name="Barry K."/>
            <person name="Choi C."/>
            <person name="Cichocki N."/>
            <person name="Clum A."/>
            <person name="Copeland A."/>
            <person name="Hainaut M."/>
            <person name="Haridas S."/>
            <person name="Labutti K."/>
            <person name="Lindquist E."/>
            <person name="Lipzen A."/>
            <person name="Khouja H.-R."/>
            <person name="Murat C."/>
            <person name="Ohm R."/>
            <person name="Olson A."/>
            <person name="Spatafora J."/>
            <person name="Veneault-Fourrey C."/>
            <person name="Henrissat B."/>
            <person name="Grigoriev I."/>
            <person name="Martin F."/>
            <person name="Perotto S."/>
        </authorList>
    </citation>
    <scope>NUCLEOTIDE SEQUENCE [LARGE SCALE GENOMIC DNA]</scope>
    <source>
        <strain evidence="6 7">UAMH 7357</strain>
    </source>
</reference>
<dbReference type="SUPFAM" id="SSF55729">
    <property type="entry name" value="Acyl-CoA N-acyltransferases (Nat)"/>
    <property type="match status" value="1"/>
</dbReference>
<dbReference type="GO" id="GO:0004553">
    <property type="term" value="F:hydrolase activity, hydrolyzing O-glycosyl compounds"/>
    <property type="evidence" value="ECO:0007669"/>
    <property type="project" value="InterPro"/>
</dbReference>
<gene>
    <name evidence="6" type="ORF">NA56DRAFT_19446</name>
</gene>
<dbReference type="Gene3D" id="3.20.20.300">
    <property type="entry name" value="Glycoside hydrolase, family 3, N-terminal domain"/>
    <property type="match status" value="1"/>
</dbReference>
<dbReference type="STRING" id="1745343.A0A2J6QQT5"/>
<dbReference type="InterPro" id="IPR001764">
    <property type="entry name" value="Glyco_hydro_3_N"/>
</dbReference>
<evidence type="ECO:0000256" key="3">
    <source>
        <dbReference type="ARBA" id="ARBA00023180"/>
    </source>
</evidence>
<keyword evidence="2 6" id="KW-0378">Hydrolase</keyword>
<feature type="domain" description="N-acetyltransferase" evidence="5">
    <location>
        <begin position="737"/>
        <end position="879"/>
    </location>
</feature>
<evidence type="ECO:0000256" key="4">
    <source>
        <dbReference type="ARBA" id="ARBA00023295"/>
    </source>
</evidence>
<dbReference type="InterPro" id="IPR036881">
    <property type="entry name" value="Glyco_hydro_3_C_sf"/>
</dbReference>
<evidence type="ECO:0000313" key="6">
    <source>
        <dbReference type="EMBL" id="PMD28627.1"/>
    </source>
</evidence>
<dbReference type="InterPro" id="IPR050226">
    <property type="entry name" value="NagZ_Beta-hexosaminidase"/>
</dbReference>
<dbReference type="OrthoDB" id="4215304at2759"/>
<dbReference type="GO" id="GO:0016747">
    <property type="term" value="F:acyltransferase activity, transferring groups other than amino-acyl groups"/>
    <property type="evidence" value="ECO:0007669"/>
    <property type="project" value="InterPro"/>
</dbReference>
<name>A0A2J6QQT5_9HELO</name>
<dbReference type="EMBL" id="KZ613464">
    <property type="protein sequence ID" value="PMD28627.1"/>
    <property type="molecule type" value="Genomic_DNA"/>
</dbReference>
<accession>A0A2J6QQT5</accession>
<dbReference type="GO" id="GO:0005975">
    <property type="term" value="P:carbohydrate metabolic process"/>
    <property type="evidence" value="ECO:0007669"/>
    <property type="project" value="InterPro"/>
</dbReference>
<dbReference type="PROSITE" id="PS51186">
    <property type="entry name" value="GNAT"/>
    <property type="match status" value="2"/>
</dbReference>
<feature type="domain" description="N-acetyltransferase" evidence="5">
    <location>
        <begin position="569"/>
        <end position="722"/>
    </location>
</feature>
<dbReference type="InterPro" id="IPR036962">
    <property type="entry name" value="Glyco_hydro_3_N_sf"/>
</dbReference>
<dbReference type="AlphaFoldDB" id="A0A2J6QQT5"/>
<protein>
    <submittedName>
        <fullName evidence="6">Glycoside hydrolase family 3 protein</fullName>
    </submittedName>
</protein>
<organism evidence="6 7">
    <name type="scientific">Hyaloscypha hepaticicola</name>
    <dbReference type="NCBI Taxonomy" id="2082293"/>
    <lineage>
        <taxon>Eukaryota</taxon>
        <taxon>Fungi</taxon>
        <taxon>Dikarya</taxon>
        <taxon>Ascomycota</taxon>
        <taxon>Pezizomycotina</taxon>
        <taxon>Leotiomycetes</taxon>
        <taxon>Helotiales</taxon>
        <taxon>Hyaloscyphaceae</taxon>
        <taxon>Hyaloscypha</taxon>
    </lineage>
</organism>
<evidence type="ECO:0000259" key="5">
    <source>
        <dbReference type="PROSITE" id="PS51186"/>
    </source>
</evidence>
<dbReference type="Pfam" id="PF00583">
    <property type="entry name" value="Acetyltransf_1"/>
    <property type="match status" value="1"/>
</dbReference>
<evidence type="ECO:0000313" key="7">
    <source>
        <dbReference type="Proteomes" id="UP000235672"/>
    </source>
</evidence>
<dbReference type="Gene3D" id="3.40.630.30">
    <property type="match status" value="2"/>
</dbReference>
<dbReference type="InterPro" id="IPR017853">
    <property type="entry name" value="GH"/>
</dbReference>
<dbReference type="Pfam" id="PF00933">
    <property type="entry name" value="Glyco_hydro_3"/>
    <property type="match status" value="1"/>
</dbReference>
<comment type="similarity">
    <text evidence="1">Belongs to the glycosyl hydrolase 3 family.</text>
</comment>
<proteinExistence type="inferred from homology"/>
<dbReference type="Gene3D" id="3.40.50.1700">
    <property type="entry name" value="Glycoside hydrolase family 3 C-terminal domain"/>
    <property type="match status" value="1"/>
</dbReference>
<sequence length="879" mass="96776">MNEQIKHTMKPWCEEELRAKVGQLFIVGFHGHVASADIKTLITTHKVGAVILFLRNISTATQLIELTSSLQAIAASAGHEQDLFIAIDQENGLVTRIKPPVAAQLPGSMALGATGDVANAFKVASATAETLRAFGINMNYAPIADVNSEPKNPVIGVRSPSDDPETVGRFVSAQVKGLSNGGILPCVKHFPGHGDTAVDSYYGLPIISKNKVELDLCELVPFKRAVVEGVESVMTAHIAMPGIGEHSLGEDHPSKKLPASLNPDAIKILREEMKFDGMIVSDCLEMDGVRATVGTEKGAVMALKAGTDCVMICHTMSAQVGAIEQVIQAVKSGELSQKDIQASVERVRRLKLKYSTQASAVTSQKTRNTILQDVEKRNVVQAALAADVYAKSVTVVRTEPGLIPISPYFAQMRVVFVSPGKTSVGGGAVESGEEKTREPHTPASYIDLIRVHNPGAIDIRFHNGSHLSTEDETHIAASEIIIFATRNASLEPYQKAFYHSLGEKYGKKLIVVATCDPYDFLEEKAEIKNYITIYEPTIPAFKAAVDIIFGVAEAQGCLPVGTPPLKHSIRLVDLSSSDEDFEQLWQMWQIIFPKWPIERPRLSKILHQLPGRHYIHEKGFCLSFLVDIPHGKIAAVGVLPEYRRKGLGTAFLAKAKIELENAARINGYEKLKSLEIGSLTPRFWPQVPIDFSQDEKDFFVHRGFRKSTAPTTGDYFMDIRGEIAPPEILERVSKTRFKFSSWSADLYEECIAKQKANFSWVKAYETLAAYNQHHEVMVAFDPDTNAQIGWTLMCSHSAIISDSFAFLPLMPSKEKTGLIAAVGVDKSVRGKGVGLALMVKAMENMRERGIEGVCVDLAIRDFYEKFGFEVFWEYEGYQW</sequence>
<dbReference type="CDD" id="cd04301">
    <property type="entry name" value="NAT_SF"/>
    <property type="match status" value="2"/>
</dbReference>
<dbReference type="GO" id="GO:0009254">
    <property type="term" value="P:peptidoglycan turnover"/>
    <property type="evidence" value="ECO:0007669"/>
    <property type="project" value="TreeGrafter"/>
</dbReference>
<dbReference type="PANTHER" id="PTHR30480:SF16">
    <property type="entry name" value="GLYCOSIDE HYDROLASE FAMILY 3 DOMAIN PROTEIN"/>
    <property type="match status" value="1"/>
</dbReference>
<keyword evidence="4" id="KW-0326">Glycosidase</keyword>
<keyword evidence="7" id="KW-1185">Reference proteome</keyword>
<keyword evidence="3" id="KW-0325">Glycoprotein</keyword>
<dbReference type="Proteomes" id="UP000235672">
    <property type="component" value="Unassembled WGS sequence"/>
</dbReference>
<evidence type="ECO:0000256" key="1">
    <source>
        <dbReference type="ARBA" id="ARBA00005336"/>
    </source>
</evidence>
<dbReference type="InterPro" id="IPR016181">
    <property type="entry name" value="Acyl_CoA_acyltransferase"/>
</dbReference>
<evidence type="ECO:0000256" key="2">
    <source>
        <dbReference type="ARBA" id="ARBA00022801"/>
    </source>
</evidence>
<dbReference type="Pfam" id="PF13508">
    <property type="entry name" value="Acetyltransf_7"/>
    <property type="match status" value="1"/>
</dbReference>